<dbReference type="Pfam" id="PF22888">
    <property type="entry name" value="FIMAH"/>
    <property type="match status" value="1"/>
</dbReference>
<dbReference type="Pfam" id="PF06283">
    <property type="entry name" value="ThuA"/>
    <property type="match status" value="1"/>
</dbReference>
<gene>
    <name evidence="3" type="ORF">GA0070603_1217</name>
</gene>
<dbReference type="SUPFAM" id="SSF52317">
    <property type="entry name" value="Class I glutamine amidotransferase-like"/>
    <property type="match status" value="1"/>
</dbReference>
<name>A0A1C6UBV2_9ACTN</name>
<dbReference type="STRING" id="47854.GA0070603_1217"/>
<accession>A0A1C6UBV2</accession>
<dbReference type="InterPro" id="IPR006311">
    <property type="entry name" value="TAT_signal"/>
</dbReference>
<evidence type="ECO:0000313" key="3">
    <source>
        <dbReference type="EMBL" id="SCL51526.1"/>
    </source>
</evidence>
<dbReference type="EMBL" id="FMIB01000002">
    <property type="protein sequence ID" value="SCL51526.1"/>
    <property type="molecule type" value="Genomic_DNA"/>
</dbReference>
<feature type="domain" description="ThuA-like" evidence="1">
    <location>
        <begin position="361"/>
        <end position="613"/>
    </location>
</feature>
<dbReference type="AlphaFoldDB" id="A0A1C6UBV2"/>
<dbReference type="InterPro" id="IPR029062">
    <property type="entry name" value="Class_I_gatase-like"/>
</dbReference>
<dbReference type="PROSITE" id="PS51318">
    <property type="entry name" value="TAT"/>
    <property type="match status" value="1"/>
</dbReference>
<evidence type="ECO:0000259" key="2">
    <source>
        <dbReference type="Pfam" id="PF22888"/>
    </source>
</evidence>
<proteinExistence type="predicted"/>
<dbReference type="RefSeq" id="WP_091308395.1">
    <property type="nucleotide sequence ID" value="NZ_FMIB01000002.1"/>
</dbReference>
<sequence>MSSQPPVARTLRSHPGAGRETRRRLLRCLVAALLPAASLSAGSLAVGTPAWAAPTSAPAVLSPTAPTGTNGWYRGPVTLNLSATDAANGVERLEYRLGNSAPFQTAASAAAPYPASLTGSVQITQQGTTAVGYRAIGGDGSAEAVRTITIRIDTVAPVVSWPGIVNGRVGHTATLIPTRTDPPPGSGGVFVHRMWIDGSEVTPLPVATSTLATGGHTISLVASDAAGNAARFDQAFMVTTSFADLDTLLTGSVTSGAISAAAGDSLRATLAEAASLADAGDASEAVRALNQFVAAAQRATEPGATRDTLVGDARYLKQQVTDTLPEEPTTGMTVTPTAGPNPIPAATPLAASTNFPGASFRVLYFSATKGFRHDHIPDTALLIGRLGEQYGFDVDIWDPRLAPASLPSTPFTSAADLAKYKTIIFSSPVDGTNPNSAPDADALNASELAAFQGYIRAGGGYLGLHGASDAIHNVPWYRDLVGAWFTNHPGGQNGEGTCGSCINVRVNTEDPGNPAVAHLPKTWLTIDELYNFDHNPRAEVHTLLSLDESSYQRSLNSGNAATNPLRLMGGDHPIAWCQEYDGGREFSLILGHDRAQYYRDPFTRILLSGIHWTADQTEANCSTFRQTRMLISGDAAAGALDAKSAAAASALLDDAQAAYLALDHNAATTSLNRIIAIAGDPAAGSEAARAELDRQARQLRDWMLSLKSS</sequence>
<dbReference type="PANTHER" id="PTHR40469:SF2">
    <property type="entry name" value="GALACTOSE-BINDING DOMAIN-LIKE SUPERFAMILY PROTEIN"/>
    <property type="match status" value="1"/>
</dbReference>
<dbReference type="Proteomes" id="UP000198605">
    <property type="component" value="Unassembled WGS sequence"/>
</dbReference>
<evidence type="ECO:0000259" key="1">
    <source>
        <dbReference type="Pfam" id="PF06283"/>
    </source>
</evidence>
<evidence type="ECO:0000313" key="4">
    <source>
        <dbReference type="Proteomes" id="UP000198605"/>
    </source>
</evidence>
<keyword evidence="3" id="KW-0808">Transferase</keyword>
<organism evidence="3 4">
    <name type="scientific">Micromonospora chersina</name>
    <dbReference type="NCBI Taxonomy" id="47854"/>
    <lineage>
        <taxon>Bacteria</taxon>
        <taxon>Bacillati</taxon>
        <taxon>Actinomycetota</taxon>
        <taxon>Actinomycetes</taxon>
        <taxon>Micromonosporales</taxon>
        <taxon>Micromonosporaceae</taxon>
        <taxon>Micromonospora</taxon>
    </lineage>
</organism>
<dbReference type="OrthoDB" id="9816308at2"/>
<protein>
    <submittedName>
        <fullName evidence="3">Type 1 glutamine amidotransferase (GATase1)</fullName>
    </submittedName>
</protein>
<keyword evidence="4" id="KW-1185">Reference proteome</keyword>
<dbReference type="PANTHER" id="PTHR40469">
    <property type="entry name" value="SECRETED GLYCOSYL HYDROLASE"/>
    <property type="match status" value="1"/>
</dbReference>
<reference evidence="4" key="1">
    <citation type="submission" date="2016-06" db="EMBL/GenBank/DDBJ databases">
        <authorList>
            <person name="Varghese N."/>
            <person name="Submissions Spin"/>
        </authorList>
    </citation>
    <scope>NUCLEOTIDE SEQUENCE [LARGE SCALE GENOMIC DNA]</scope>
    <source>
        <strain evidence="4">DSM 44151</strain>
    </source>
</reference>
<dbReference type="InterPro" id="IPR029010">
    <property type="entry name" value="ThuA-like"/>
</dbReference>
<feature type="domain" description="FIMAH" evidence="2">
    <location>
        <begin position="242"/>
        <end position="317"/>
    </location>
</feature>
<dbReference type="InterPro" id="IPR054470">
    <property type="entry name" value="FIMAH_dom"/>
</dbReference>
<dbReference type="GeneID" id="43277885"/>
<dbReference type="Gene3D" id="3.40.50.880">
    <property type="match status" value="1"/>
</dbReference>
<keyword evidence="3" id="KW-0315">Glutamine amidotransferase</keyword>
<dbReference type="GO" id="GO:0016740">
    <property type="term" value="F:transferase activity"/>
    <property type="evidence" value="ECO:0007669"/>
    <property type="project" value="UniProtKB-KW"/>
</dbReference>